<dbReference type="HOGENOM" id="CLU_2993685_0_0_0"/>
<dbReference type="PATRIC" id="fig|243090.15.peg.1640"/>
<reference evidence="2 3" key="1">
    <citation type="journal article" date="2003" name="Proc. Natl. Acad. Sci. U.S.A.">
        <title>Complete genome sequence of the marine planctomycete Pirellula sp. strain 1.</title>
        <authorList>
            <person name="Gloeckner F.O."/>
            <person name="Kube M."/>
            <person name="Bauer M."/>
            <person name="Teeling H."/>
            <person name="Lombardot T."/>
            <person name="Ludwig W."/>
            <person name="Gade D."/>
            <person name="Beck A."/>
            <person name="Borzym K."/>
            <person name="Heitmann K."/>
            <person name="Rabus R."/>
            <person name="Schlesner H."/>
            <person name="Amann R."/>
            <person name="Reinhardt R."/>
        </authorList>
    </citation>
    <scope>NUCLEOTIDE SEQUENCE [LARGE SCALE GENOMIC DNA]</scope>
    <source>
        <strain evidence="3">DSM 10527 / NCIMB 13988 / SH1</strain>
    </source>
</reference>
<dbReference type="InParanoid" id="Q7UU33"/>
<accession>Q7UU33</accession>
<dbReference type="AlphaFoldDB" id="Q7UU33"/>
<evidence type="ECO:0000313" key="3">
    <source>
        <dbReference type="Proteomes" id="UP000001025"/>
    </source>
</evidence>
<keyword evidence="3" id="KW-1185">Reference proteome</keyword>
<organism evidence="2 3">
    <name type="scientific">Rhodopirellula baltica (strain DSM 10527 / NCIMB 13988 / SH1)</name>
    <dbReference type="NCBI Taxonomy" id="243090"/>
    <lineage>
        <taxon>Bacteria</taxon>
        <taxon>Pseudomonadati</taxon>
        <taxon>Planctomycetota</taxon>
        <taxon>Planctomycetia</taxon>
        <taxon>Pirellulales</taxon>
        <taxon>Pirellulaceae</taxon>
        <taxon>Rhodopirellula</taxon>
    </lineage>
</organism>
<sequence length="57" mass="6317">MRNSKRIQKGKDLFSDSHSPAQKTRRENGQLLPAYGGQSPTVSLQRGLFCLENADSP</sequence>
<gene>
    <name evidence="2" type="ordered locus">RB3545</name>
</gene>
<feature type="region of interest" description="Disordered" evidence="1">
    <location>
        <begin position="1"/>
        <end position="41"/>
    </location>
</feature>
<dbReference type="EnsemblBacteria" id="CAD73251">
    <property type="protein sequence ID" value="CAD73251"/>
    <property type="gene ID" value="RB3545"/>
</dbReference>
<name>Q7UU33_RHOBA</name>
<dbReference type="KEGG" id="rba:RB3545"/>
<evidence type="ECO:0000313" key="2">
    <source>
        <dbReference type="EMBL" id="CAD73251.1"/>
    </source>
</evidence>
<protein>
    <submittedName>
        <fullName evidence="2">Uncharacterized protein</fullName>
    </submittedName>
</protein>
<dbReference type="Proteomes" id="UP000001025">
    <property type="component" value="Chromosome"/>
</dbReference>
<proteinExistence type="predicted"/>
<dbReference type="EMBL" id="BX294139">
    <property type="protein sequence ID" value="CAD73251.1"/>
    <property type="molecule type" value="Genomic_DNA"/>
</dbReference>
<evidence type="ECO:0000256" key="1">
    <source>
        <dbReference type="SAM" id="MobiDB-lite"/>
    </source>
</evidence>
<dbReference type="STRING" id="243090.RB3545"/>